<evidence type="ECO:0000313" key="3">
    <source>
        <dbReference type="EMBL" id="MDI5964741.1"/>
    </source>
</evidence>
<protein>
    <submittedName>
        <fullName evidence="4">PH domain-containing protein</fullName>
    </submittedName>
</protein>
<organism evidence="4">
    <name type="scientific">Streptantibioticus silvisoli</name>
    <dbReference type="NCBI Taxonomy" id="2705255"/>
    <lineage>
        <taxon>Bacteria</taxon>
        <taxon>Bacillati</taxon>
        <taxon>Actinomycetota</taxon>
        <taxon>Actinomycetes</taxon>
        <taxon>Kitasatosporales</taxon>
        <taxon>Streptomycetaceae</taxon>
        <taxon>Streptantibioticus</taxon>
    </lineage>
</organism>
<keyword evidence="1" id="KW-0812">Transmembrane</keyword>
<comment type="caution">
    <text evidence="4">The sequence shown here is derived from an EMBL/GenBank/DDBJ whole genome shotgun (WGS) entry which is preliminary data.</text>
</comment>
<keyword evidence="1" id="KW-1133">Transmembrane helix</keyword>
<dbReference type="EMBL" id="JABXJJ020000029">
    <property type="protein sequence ID" value="MDI5972216.1"/>
    <property type="molecule type" value="Genomic_DNA"/>
</dbReference>
<name>A0AA90H5B3_9ACTN</name>
<dbReference type="Pfam" id="PF10756">
    <property type="entry name" value="bPH_6"/>
    <property type="match status" value="1"/>
</dbReference>
<dbReference type="InterPro" id="IPR019692">
    <property type="entry name" value="CFP-6_PH"/>
</dbReference>
<reference evidence="4 5" key="1">
    <citation type="submission" date="2023-05" db="EMBL/GenBank/DDBJ databases">
        <title>Streptantibioticus silvisoli sp. nov., acidotolerant actinomycetes 1 from pine litter.</title>
        <authorList>
            <person name="Swiecimska M."/>
            <person name="Golinska P."/>
            <person name="Sangal V."/>
            <person name="Wachnowicz B."/>
            <person name="Goodfellow M."/>
        </authorList>
    </citation>
    <scope>NUCLEOTIDE SEQUENCE</scope>
    <source>
        <strain evidence="4">SL13</strain>
        <strain evidence="3 5">SL54</strain>
    </source>
</reference>
<evidence type="ECO:0000256" key="1">
    <source>
        <dbReference type="SAM" id="Phobius"/>
    </source>
</evidence>
<keyword evidence="5" id="KW-1185">Reference proteome</keyword>
<evidence type="ECO:0000313" key="5">
    <source>
        <dbReference type="Proteomes" id="UP001156398"/>
    </source>
</evidence>
<proteinExistence type="predicted"/>
<accession>A0AA90H5B3</accession>
<dbReference type="EMBL" id="JAAGKO020000026">
    <property type="protein sequence ID" value="MDI5964741.1"/>
    <property type="molecule type" value="Genomic_DNA"/>
</dbReference>
<sequence length="152" mass="16201">MPGADRLTPLPVTFRPVRTRLVLLSVGFAVLVTFTTVALLMPPPYAAAARVEMPPAGLLICALMVLLSRPKVVAAPDGVTVVNLLVKRRLAWAEVLGVHLRSGDPWVYLDLADGTSMAAMGIQPGNGKRLARRDAARLRDLAEAYGTGHPDA</sequence>
<keyword evidence="1" id="KW-0472">Membrane</keyword>
<evidence type="ECO:0000259" key="2">
    <source>
        <dbReference type="Pfam" id="PF10756"/>
    </source>
</evidence>
<evidence type="ECO:0000313" key="4">
    <source>
        <dbReference type="EMBL" id="MDI5972216.1"/>
    </source>
</evidence>
<dbReference type="Proteomes" id="UP001156398">
    <property type="component" value="Unassembled WGS sequence"/>
</dbReference>
<feature type="transmembrane region" description="Helical" evidence="1">
    <location>
        <begin position="21"/>
        <end position="41"/>
    </location>
</feature>
<gene>
    <name evidence="3" type="ORF">POF43_018770</name>
    <name evidence="4" type="ORF">POF50_023250</name>
</gene>
<dbReference type="AlphaFoldDB" id="A0AA90H5B3"/>
<feature type="domain" description="Low molecular weight protein antigen 6 PH" evidence="2">
    <location>
        <begin position="69"/>
        <end position="140"/>
    </location>
</feature>